<dbReference type="Proteomes" id="UP000192713">
    <property type="component" value="Unassembled WGS sequence"/>
</dbReference>
<dbReference type="PANTHER" id="PTHR43591">
    <property type="entry name" value="METHYLTRANSFERASE"/>
    <property type="match status" value="1"/>
</dbReference>
<comment type="caution">
    <text evidence="3">The sequence shown here is derived from an EMBL/GenBank/DDBJ whole genome shotgun (WGS) entry which is preliminary data.</text>
</comment>
<gene>
    <name evidence="3" type="ORF">BST28_12600</name>
</gene>
<name>A0A1X0E3L2_9MYCO</name>
<feature type="domain" description="Methyltransferase type 11" evidence="2">
    <location>
        <begin position="54"/>
        <end position="151"/>
    </location>
</feature>
<dbReference type="SUPFAM" id="SSF53335">
    <property type="entry name" value="S-adenosyl-L-methionine-dependent methyltransferases"/>
    <property type="match status" value="1"/>
</dbReference>
<sequence length="280" mass="30180">MSTCRRTVSGVTEPAEPKYTHGHHESVLRAHRSRTAQNSAAYLLPALTPGLQLLDVGCGPGTITVDLAALVAPGTVTAIEPVPAALDLARDCARERGQHNIDFVVADVHALQFPDNSFDVVHAHQVLQHVADPVTALSEMRRVCKPGGVVAARDSDYAAFTWYPASAELDDWLRLYRDAARANGGEPDAGRHLLAWAHAAGFTDVTPTASATCYGTPAEREHWGGMWADRILQSAIAEQLLDSGAADQATLQAISQAWRSWAENPDGWLMIPHSQILCRA</sequence>
<dbReference type="GO" id="GO:0008757">
    <property type="term" value="F:S-adenosylmethionine-dependent methyltransferase activity"/>
    <property type="evidence" value="ECO:0007669"/>
    <property type="project" value="InterPro"/>
</dbReference>
<accession>A0A1X0E3L2</accession>
<organism evidence="3 4">
    <name type="scientific">Mycolicibacter kumamotonensis</name>
    <dbReference type="NCBI Taxonomy" id="354243"/>
    <lineage>
        <taxon>Bacteria</taxon>
        <taxon>Bacillati</taxon>
        <taxon>Actinomycetota</taxon>
        <taxon>Actinomycetes</taxon>
        <taxon>Mycobacteriales</taxon>
        <taxon>Mycobacteriaceae</taxon>
        <taxon>Mycolicibacter</taxon>
    </lineage>
</organism>
<feature type="region of interest" description="Disordered" evidence="1">
    <location>
        <begin position="1"/>
        <end position="22"/>
    </location>
</feature>
<feature type="compositionally biased region" description="Polar residues" evidence="1">
    <location>
        <begin position="1"/>
        <end position="10"/>
    </location>
</feature>
<protein>
    <submittedName>
        <fullName evidence="3">SAM-dependent methyltransferase</fullName>
    </submittedName>
</protein>
<reference evidence="3 4" key="1">
    <citation type="submission" date="2017-02" db="EMBL/GenBank/DDBJ databases">
        <title>The new phylogeny of genus Mycobacterium.</title>
        <authorList>
            <person name="Tortoli E."/>
            <person name="Trovato A."/>
            <person name="Cirillo D.M."/>
        </authorList>
    </citation>
    <scope>NUCLEOTIDE SEQUENCE [LARGE SCALE GENOMIC DNA]</scope>
    <source>
        <strain evidence="3 4">DSM 45093</strain>
    </source>
</reference>
<dbReference type="PANTHER" id="PTHR43591:SF24">
    <property type="entry name" value="2-METHOXY-6-POLYPRENYL-1,4-BENZOQUINOL METHYLASE, MITOCHONDRIAL"/>
    <property type="match status" value="1"/>
</dbReference>
<dbReference type="Gene3D" id="3.40.50.150">
    <property type="entry name" value="Vaccinia Virus protein VP39"/>
    <property type="match status" value="1"/>
</dbReference>
<dbReference type="Pfam" id="PF08241">
    <property type="entry name" value="Methyltransf_11"/>
    <property type="match status" value="1"/>
</dbReference>
<evidence type="ECO:0000313" key="4">
    <source>
        <dbReference type="Proteomes" id="UP000192713"/>
    </source>
</evidence>
<keyword evidence="3" id="KW-0808">Transferase</keyword>
<dbReference type="GO" id="GO:0032259">
    <property type="term" value="P:methylation"/>
    <property type="evidence" value="ECO:0007669"/>
    <property type="project" value="UniProtKB-KW"/>
</dbReference>
<dbReference type="InterPro" id="IPR029063">
    <property type="entry name" value="SAM-dependent_MTases_sf"/>
</dbReference>
<evidence type="ECO:0000256" key="1">
    <source>
        <dbReference type="SAM" id="MobiDB-lite"/>
    </source>
</evidence>
<keyword evidence="3" id="KW-0489">Methyltransferase</keyword>
<dbReference type="CDD" id="cd02440">
    <property type="entry name" value="AdoMet_MTases"/>
    <property type="match status" value="1"/>
</dbReference>
<proteinExistence type="predicted"/>
<evidence type="ECO:0000313" key="3">
    <source>
        <dbReference type="EMBL" id="ORA79155.1"/>
    </source>
</evidence>
<evidence type="ECO:0000259" key="2">
    <source>
        <dbReference type="Pfam" id="PF08241"/>
    </source>
</evidence>
<dbReference type="InterPro" id="IPR013216">
    <property type="entry name" value="Methyltransf_11"/>
</dbReference>
<dbReference type="EMBL" id="MVHU01000017">
    <property type="protein sequence ID" value="ORA79155.1"/>
    <property type="molecule type" value="Genomic_DNA"/>
</dbReference>
<dbReference type="AlphaFoldDB" id="A0A1X0E3L2"/>